<reference evidence="1 2" key="1">
    <citation type="journal article" date="2011" name="PLoS Pathog.">
        <title>Endophytic Life Strategies Decoded by Genome and Transcriptome Analyses of the Mutualistic Root Symbiont Piriformospora indica.</title>
        <authorList>
            <person name="Zuccaro A."/>
            <person name="Lahrmann U."/>
            <person name="Guldener U."/>
            <person name="Langen G."/>
            <person name="Pfiffi S."/>
            <person name="Biedenkopf D."/>
            <person name="Wong P."/>
            <person name="Samans B."/>
            <person name="Grimm C."/>
            <person name="Basiewicz M."/>
            <person name="Murat C."/>
            <person name="Martin F."/>
            <person name="Kogel K.H."/>
        </authorList>
    </citation>
    <scope>NUCLEOTIDE SEQUENCE [LARGE SCALE GENOMIC DNA]</scope>
    <source>
        <strain evidence="1 2">DSM 11827</strain>
    </source>
</reference>
<dbReference type="STRING" id="1109443.G4TJE4"/>
<evidence type="ECO:0008006" key="3">
    <source>
        <dbReference type="Google" id="ProtNLM"/>
    </source>
</evidence>
<evidence type="ECO:0000313" key="1">
    <source>
        <dbReference type="EMBL" id="CCA71442.1"/>
    </source>
</evidence>
<keyword evidence="2" id="KW-1185">Reference proteome</keyword>
<gene>
    <name evidence="1" type="ORF">PIIN_05381</name>
</gene>
<name>G4TJE4_SERID</name>
<accession>G4TJE4</accession>
<dbReference type="HOGENOM" id="CLU_521856_0_0_1"/>
<protein>
    <recommendedName>
        <fullName evidence="3">F-box domain-containing protein</fullName>
    </recommendedName>
</protein>
<dbReference type="AlphaFoldDB" id="G4TJE4"/>
<sequence>MVMLQVRPGQDILLPTSARLKAISCKYMNQICIPQYRNRSTILHLPTEIVTNICRNVLSLYEYTYVGSIQHQRTLVMLICKRLRAIVSSEPTLWSFIPVAGPFPNFAMIDRLLRHARNTPLHFYLDLRSDDPESHWCTPAMMETLVGGYIVPRMSQVQKLTFIVDRIKVVDSIYTYIASTPGPILREFKLVAGYIVDMEPLSIKDTFGPSRHSAPFFGGHYPSLSSLAVHYASIDHASFDIRNISELDLTGHKVIHPGLFMSIVASVAQLKALTLRHTGPAFEPQTPNSPVANLVHLEKLALGGMDAAYMRYILSLLRCPNVREFGLSTIAEPDIEGVWSAISERHQQTQSFQHVTTLQLFDIAELAGMSLGRPSAYTAFISSLFRLEVLRIRRVSPAYISIMSAQNVDAALVSLPSLHVLEVCGLVEDVGGSDDSGSRGSAEIEPVAITDLAKLLKDLFHSRNGLWNVSRLHLDGDEWDMAGEGRRKRFLEAMVALGDACPRICWDARTVFFNDYYDSEEI</sequence>
<dbReference type="OrthoDB" id="3239788at2759"/>
<dbReference type="EMBL" id="CAFZ01000119">
    <property type="protein sequence ID" value="CCA71442.1"/>
    <property type="molecule type" value="Genomic_DNA"/>
</dbReference>
<dbReference type="Proteomes" id="UP000007148">
    <property type="component" value="Unassembled WGS sequence"/>
</dbReference>
<comment type="caution">
    <text evidence="1">The sequence shown here is derived from an EMBL/GenBank/DDBJ whole genome shotgun (WGS) entry which is preliminary data.</text>
</comment>
<proteinExistence type="predicted"/>
<dbReference type="SUPFAM" id="SSF52047">
    <property type="entry name" value="RNI-like"/>
    <property type="match status" value="1"/>
</dbReference>
<evidence type="ECO:0000313" key="2">
    <source>
        <dbReference type="Proteomes" id="UP000007148"/>
    </source>
</evidence>
<organism evidence="1 2">
    <name type="scientific">Serendipita indica (strain DSM 11827)</name>
    <name type="common">Root endophyte fungus</name>
    <name type="synonym">Piriformospora indica</name>
    <dbReference type="NCBI Taxonomy" id="1109443"/>
    <lineage>
        <taxon>Eukaryota</taxon>
        <taxon>Fungi</taxon>
        <taxon>Dikarya</taxon>
        <taxon>Basidiomycota</taxon>
        <taxon>Agaricomycotina</taxon>
        <taxon>Agaricomycetes</taxon>
        <taxon>Sebacinales</taxon>
        <taxon>Serendipitaceae</taxon>
        <taxon>Serendipita</taxon>
    </lineage>
</organism>
<dbReference type="Gene3D" id="3.80.10.10">
    <property type="entry name" value="Ribonuclease Inhibitor"/>
    <property type="match status" value="1"/>
</dbReference>
<dbReference type="InParanoid" id="G4TJE4"/>
<dbReference type="InterPro" id="IPR032675">
    <property type="entry name" value="LRR_dom_sf"/>
</dbReference>